<evidence type="ECO:0000256" key="7">
    <source>
        <dbReference type="ARBA" id="ARBA00039639"/>
    </source>
</evidence>
<evidence type="ECO:0000313" key="11">
    <source>
        <dbReference type="EMBL" id="CAF1051801.1"/>
    </source>
</evidence>
<keyword evidence="4" id="KW-0274">FAD</keyword>
<keyword evidence="5" id="KW-0560">Oxidoreductase</keyword>
<dbReference type="OrthoDB" id="5332616at2759"/>
<dbReference type="SUPFAM" id="SSF55103">
    <property type="entry name" value="FAD-linked oxidases, C-terminal domain"/>
    <property type="match status" value="1"/>
</dbReference>
<dbReference type="FunFam" id="3.30.43.10:FF:000002">
    <property type="entry name" value="D-2-hydroxyglutarate dehydrogenase, mitochondrial"/>
    <property type="match status" value="1"/>
</dbReference>
<reference evidence="11" key="1">
    <citation type="submission" date="2021-02" db="EMBL/GenBank/DDBJ databases">
        <authorList>
            <person name="Nowell W R."/>
        </authorList>
    </citation>
    <scope>NUCLEOTIDE SEQUENCE</scope>
</reference>
<comment type="caution">
    <text evidence="11">The sequence shown here is derived from an EMBL/GenBank/DDBJ whole genome shotgun (WGS) entry which is preliminary data.</text>
</comment>
<dbReference type="Gene3D" id="3.30.70.2740">
    <property type="match status" value="1"/>
</dbReference>
<keyword evidence="13" id="KW-1185">Reference proteome</keyword>
<evidence type="ECO:0000256" key="1">
    <source>
        <dbReference type="ARBA" id="ARBA00001974"/>
    </source>
</evidence>
<dbReference type="PANTHER" id="PTHR43716">
    <property type="entry name" value="D-2-HYDROXYGLUTARATE DEHYDROGENASE, MITOCHONDRIAL"/>
    <property type="match status" value="1"/>
</dbReference>
<evidence type="ECO:0000256" key="4">
    <source>
        <dbReference type="ARBA" id="ARBA00022827"/>
    </source>
</evidence>
<comment type="similarity">
    <text evidence="2">Belongs to the FAD-binding oxidoreductase/transferase type 4 family.</text>
</comment>
<dbReference type="FunFam" id="1.10.45.10:FF:000001">
    <property type="entry name" value="D-lactate dehydrogenase mitochondrial"/>
    <property type="match status" value="1"/>
</dbReference>
<dbReference type="Pfam" id="PF02913">
    <property type="entry name" value="FAD-oxidase_C"/>
    <property type="match status" value="1"/>
</dbReference>
<dbReference type="AlphaFoldDB" id="A0A814KF69"/>
<comment type="catalytic activity">
    <reaction evidence="9">
        <text>(R)-malate + A = oxaloacetate + AH2</text>
        <dbReference type="Rhea" id="RHEA:67460"/>
        <dbReference type="ChEBI" id="CHEBI:13193"/>
        <dbReference type="ChEBI" id="CHEBI:15588"/>
        <dbReference type="ChEBI" id="CHEBI:16452"/>
        <dbReference type="ChEBI" id="CHEBI:17499"/>
    </reaction>
    <physiologicalReaction direction="left-to-right" evidence="9">
        <dbReference type="Rhea" id="RHEA:67461"/>
    </physiologicalReaction>
</comment>
<proteinExistence type="inferred from homology"/>
<dbReference type="InterPro" id="IPR004113">
    <property type="entry name" value="FAD-bd_oxidored_4_C"/>
</dbReference>
<dbReference type="SUPFAM" id="SSF56176">
    <property type="entry name" value="FAD-binding/transporter-associated domain-like"/>
    <property type="match status" value="1"/>
</dbReference>
<dbReference type="Proteomes" id="UP000663829">
    <property type="component" value="Unassembled WGS sequence"/>
</dbReference>
<accession>A0A814KF69</accession>
<sequence length="496" mass="55399">MNSWTIFLRRLSTSVSSSSSIRHPSLKRSPLYSTLTDKDVTFFEKLLPKRIVTDYDDCLPYNVDWIKTCHGQSKLVLRPKTVQEISDILRYCNERKLAVCPQGGNTGLSGGSVPVFDEIVLSLSLLNRIHDFNQNSAVLTTESGCVLQTLEKYVEQFGHTIPLDLGAKGSCHIGGNVATNAGGLRVVRYGPLRANILGLEIVLADGTILDCLTQLRKDNTGYDLKQHFIGSEGTLGIITQVSILCPPKMSSVGLGFFSCETFEDVLKVLRLARHKLGETLSAIEFMDNTSLKLSMRYLKKDSGPIKESPFYVIIETMSTSSEHCKNMMELFSTKALEDGCITDGTLAQDLNQYSELWALRESISNGLVSDGYVFKYDFSLGLKHMYELVEITRKLMEPLKDVRNVTGFGHVGDGNLHLNVTTKEYSQTVKDVLEPFLYEWVSKQRGSISAEHGLGLHKAKYLGLGKSLHALDIMRNIKTLFDPNLILNPYKLFPYK</sequence>
<dbReference type="PROSITE" id="PS51387">
    <property type="entry name" value="FAD_PCMH"/>
    <property type="match status" value="1"/>
</dbReference>
<protein>
    <recommendedName>
        <fullName evidence="7">D-2-hydroxyglutarate dehydrogenase, mitochondrial</fullName>
        <ecNumber evidence="6">1.1.99.39</ecNumber>
    </recommendedName>
</protein>
<dbReference type="GO" id="GO:0005739">
    <property type="term" value="C:mitochondrion"/>
    <property type="evidence" value="ECO:0007669"/>
    <property type="project" value="TreeGrafter"/>
</dbReference>
<dbReference type="FunFam" id="3.30.70.2190:FF:000001">
    <property type="entry name" value="D-2-hydroxyglutarate dehydrogenase mitochondrial"/>
    <property type="match status" value="1"/>
</dbReference>
<dbReference type="Gene3D" id="3.30.70.2190">
    <property type="match status" value="1"/>
</dbReference>
<organism evidence="11 13">
    <name type="scientific">Didymodactylos carnosus</name>
    <dbReference type="NCBI Taxonomy" id="1234261"/>
    <lineage>
        <taxon>Eukaryota</taxon>
        <taxon>Metazoa</taxon>
        <taxon>Spiralia</taxon>
        <taxon>Gnathifera</taxon>
        <taxon>Rotifera</taxon>
        <taxon>Eurotatoria</taxon>
        <taxon>Bdelloidea</taxon>
        <taxon>Philodinida</taxon>
        <taxon>Philodinidae</taxon>
        <taxon>Didymodactylos</taxon>
    </lineage>
</organism>
<dbReference type="FunFam" id="3.30.70.2740:FF:000002">
    <property type="entry name" value="D-2-hydroxyglutarate dehydrogenase mitochondrial"/>
    <property type="match status" value="1"/>
</dbReference>
<evidence type="ECO:0000256" key="5">
    <source>
        <dbReference type="ARBA" id="ARBA00023002"/>
    </source>
</evidence>
<feature type="domain" description="FAD-binding PCMH-type" evidence="10">
    <location>
        <begin position="69"/>
        <end position="248"/>
    </location>
</feature>
<dbReference type="Gene3D" id="3.30.43.10">
    <property type="entry name" value="Uridine Diphospho-n-acetylenolpyruvylglucosamine Reductase, domain 2"/>
    <property type="match status" value="1"/>
</dbReference>
<dbReference type="InterPro" id="IPR016166">
    <property type="entry name" value="FAD-bd_PCMH"/>
</dbReference>
<comment type="function">
    <text evidence="8">Catalyzes the oxidation of D-2-hydroxyglutarate (D-2-HG) to alpha-ketoglutarate. Also catalyzes the oxidation of other D-2-hydroxyacids, such as D-malate (D-MAL) and D-lactate (D-LAC). Exhibits high activities towards D-2-HG and D-MAL but a very weak activity towards D-LAC.</text>
</comment>
<dbReference type="GO" id="GO:0051990">
    <property type="term" value="F:(R)-2-hydroxyglutarate dehydrogenase activity"/>
    <property type="evidence" value="ECO:0007669"/>
    <property type="project" value="UniProtKB-EC"/>
</dbReference>
<dbReference type="InterPro" id="IPR016169">
    <property type="entry name" value="FAD-bd_PCMH_sub2"/>
</dbReference>
<evidence type="ECO:0000256" key="8">
    <source>
        <dbReference type="ARBA" id="ARBA00045410"/>
    </source>
</evidence>
<dbReference type="EMBL" id="CAJNOQ010004264">
    <property type="protein sequence ID" value="CAF1051801.1"/>
    <property type="molecule type" value="Genomic_DNA"/>
</dbReference>
<dbReference type="Gene3D" id="3.30.465.10">
    <property type="match status" value="1"/>
</dbReference>
<evidence type="ECO:0000256" key="6">
    <source>
        <dbReference type="ARBA" id="ARBA00039003"/>
    </source>
</evidence>
<dbReference type="InterPro" id="IPR051264">
    <property type="entry name" value="FAD-oxidored/transferase_4"/>
</dbReference>
<evidence type="ECO:0000256" key="3">
    <source>
        <dbReference type="ARBA" id="ARBA00022630"/>
    </source>
</evidence>
<evidence type="ECO:0000256" key="2">
    <source>
        <dbReference type="ARBA" id="ARBA00008000"/>
    </source>
</evidence>
<comment type="cofactor">
    <cofactor evidence="1">
        <name>FAD</name>
        <dbReference type="ChEBI" id="CHEBI:57692"/>
    </cofactor>
</comment>
<evidence type="ECO:0000256" key="9">
    <source>
        <dbReference type="ARBA" id="ARBA00049267"/>
    </source>
</evidence>
<name>A0A814KF69_9BILA</name>
<gene>
    <name evidence="11" type="ORF">GPM918_LOCUS16322</name>
    <name evidence="12" type="ORF">SRO942_LOCUS16323</name>
</gene>
<dbReference type="GO" id="GO:0071949">
    <property type="term" value="F:FAD binding"/>
    <property type="evidence" value="ECO:0007669"/>
    <property type="project" value="InterPro"/>
</dbReference>
<keyword evidence="3" id="KW-0285">Flavoprotein</keyword>
<dbReference type="EC" id="1.1.99.39" evidence="6"/>
<dbReference type="InterPro" id="IPR016167">
    <property type="entry name" value="FAD-bd_PCMH_sub1"/>
</dbReference>
<dbReference type="Proteomes" id="UP000681722">
    <property type="component" value="Unassembled WGS sequence"/>
</dbReference>
<evidence type="ECO:0000313" key="13">
    <source>
        <dbReference type="Proteomes" id="UP000663829"/>
    </source>
</evidence>
<evidence type="ECO:0000259" key="10">
    <source>
        <dbReference type="PROSITE" id="PS51387"/>
    </source>
</evidence>
<dbReference type="InterPro" id="IPR016164">
    <property type="entry name" value="FAD-linked_Oxase-like_C"/>
</dbReference>
<dbReference type="InterPro" id="IPR006094">
    <property type="entry name" value="Oxid_FAD_bind_N"/>
</dbReference>
<dbReference type="PANTHER" id="PTHR43716:SF1">
    <property type="entry name" value="D-2-HYDROXYGLUTARATE DEHYDROGENASE, MITOCHONDRIAL"/>
    <property type="match status" value="1"/>
</dbReference>
<dbReference type="FunFam" id="3.30.465.10:FF:000001">
    <property type="entry name" value="D-2-hydroxyglutarate dehydrogenase, mitochondrial"/>
    <property type="match status" value="1"/>
</dbReference>
<dbReference type="InterPro" id="IPR016171">
    <property type="entry name" value="Vanillyl_alc_oxidase_C-sub2"/>
</dbReference>
<dbReference type="InterPro" id="IPR036318">
    <property type="entry name" value="FAD-bd_PCMH-like_sf"/>
</dbReference>
<dbReference type="EMBL" id="CAJOBC010004265">
    <property type="protein sequence ID" value="CAF3821284.1"/>
    <property type="molecule type" value="Genomic_DNA"/>
</dbReference>
<dbReference type="Gene3D" id="1.10.45.10">
    <property type="entry name" value="Vanillyl-alcohol Oxidase, Chain A, domain 4"/>
    <property type="match status" value="1"/>
</dbReference>
<evidence type="ECO:0000313" key="12">
    <source>
        <dbReference type="EMBL" id="CAF3821284.1"/>
    </source>
</evidence>
<dbReference type="Pfam" id="PF01565">
    <property type="entry name" value="FAD_binding_4"/>
    <property type="match status" value="1"/>
</dbReference>